<feature type="binding site" evidence="12">
    <location>
        <position position="74"/>
    </location>
    <ligand>
        <name>GTP</name>
        <dbReference type="ChEBI" id="CHEBI:37565"/>
    </ligand>
</feature>
<evidence type="ECO:0000256" key="1">
    <source>
        <dbReference type="ARBA" id="ARBA00012167"/>
    </source>
</evidence>
<dbReference type="PANTHER" id="PTHR22960">
    <property type="entry name" value="MOLYBDOPTERIN COFACTOR SYNTHESIS PROTEIN A"/>
    <property type="match status" value="1"/>
</dbReference>
<dbReference type="GO" id="GO:0051539">
    <property type="term" value="F:4 iron, 4 sulfur cluster binding"/>
    <property type="evidence" value="ECO:0007669"/>
    <property type="project" value="UniProtKB-UniRule"/>
</dbReference>
<dbReference type="GO" id="GO:1904047">
    <property type="term" value="F:S-adenosyl-L-methionine binding"/>
    <property type="evidence" value="ECO:0007669"/>
    <property type="project" value="UniProtKB-UniRule"/>
</dbReference>
<feature type="binding site" evidence="12">
    <location>
        <position position="267"/>
    </location>
    <ligand>
        <name>[4Fe-4S] cluster</name>
        <dbReference type="ChEBI" id="CHEBI:49883"/>
        <label>2</label>
        <note>4Fe-4S-substrate</note>
    </ligand>
</feature>
<dbReference type="InterPro" id="IPR010505">
    <property type="entry name" value="MoaA_twitch"/>
</dbReference>
<comment type="subunit">
    <text evidence="12">Monomer and homodimer.</text>
</comment>
<feature type="binding site" evidence="12">
    <location>
        <position position="200"/>
    </location>
    <ligand>
        <name>S-adenosyl-L-methionine</name>
        <dbReference type="ChEBI" id="CHEBI:59789"/>
    </ligand>
</feature>
<proteinExistence type="inferred from homology"/>
<dbReference type="SFLD" id="SFLDS00029">
    <property type="entry name" value="Radical_SAM"/>
    <property type="match status" value="1"/>
</dbReference>
<protein>
    <recommendedName>
        <fullName evidence="1 12">GTP 3',8-cyclase</fullName>
        <ecNumber evidence="1 12">4.1.99.22</ecNumber>
    </recommendedName>
    <alternativeName>
        <fullName evidence="12">Molybdenum cofactor biosynthesis protein A</fullName>
    </alternativeName>
</protein>
<dbReference type="EC" id="4.1.99.22" evidence="1 12"/>
<keyword evidence="2 12" id="KW-0004">4Fe-4S</keyword>
<comment type="cofactor">
    <cofactor evidence="12">
        <name>[4Fe-4S] cluster</name>
        <dbReference type="ChEBI" id="CHEBI:49883"/>
    </cofactor>
    <text evidence="12">Binds 2 [4Fe-4S] clusters. Binds 1 [4Fe-4S] cluster coordinated with 3 cysteines and an exchangeable S-adenosyl-L-methionine and 1 [4Fe-4S] cluster coordinated with 3 cysteines and the GTP-derived substrate.</text>
</comment>
<evidence type="ECO:0000259" key="13">
    <source>
        <dbReference type="PROSITE" id="PS51918"/>
    </source>
</evidence>
<dbReference type="InterPro" id="IPR058240">
    <property type="entry name" value="rSAM_sf"/>
</dbReference>
<feature type="binding site" evidence="12">
    <location>
        <position position="38"/>
    </location>
    <ligand>
        <name>[4Fe-4S] cluster</name>
        <dbReference type="ChEBI" id="CHEBI:49883"/>
        <label>1</label>
        <note>4Fe-4S-S-AdoMet</note>
    </ligand>
</feature>
<feature type="binding site" evidence="12">
    <location>
        <position position="264"/>
    </location>
    <ligand>
        <name>[4Fe-4S] cluster</name>
        <dbReference type="ChEBI" id="CHEBI:49883"/>
        <label>2</label>
        <note>4Fe-4S-substrate</note>
    </ligand>
</feature>
<dbReference type="NCBIfam" id="TIGR02666">
    <property type="entry name" value="moaA"/>
    <property type="match status" value="1"/>
</dbReference>
<dbReference type="GO" id="GO:0061798">
    <property type="term" value="F:GTP 3',8'-cyclase activity"/>
    <property type="evidence" value="ECO:0007669"/>
    <property type="project" value="UniProtKB-UniRule"/>
</dbReference>
<keyword evidence="7 12" id="KW-0411">Iron-sulfur</keyword>
<gene>
    <name evidence="12 14" type="primary">moaA</name>
    <name evidence="14" type="ORF">WPS_15240</name>
</gene>
<keyword evidence="8 12" id="KW-0342">GTP-binding</keyword>
<dbReference type="Gene3D" id="3.20.20.70">
    <property type="entry name" value="Aldolase class I"/>
    <property type="match status" value="1"/>
</dbReference>
<keyword evidence="10 12" id="KW-0456">Lyase</keyword>
<dbReference type="SFLD" id="SFLDG01067">
    <property type="entry name" value="SPASM/twitch_domain_containing"/>
    <property type="match status" value="1"/>
</dbReference>
<evidence type="ECO:0000256" key="4">
    <source>
        <dbReference type="ARBA" id="ARBA00022723"/>
    </source>
</evidence>
<dbReference type="InterPro" id="IPR013785">
    <property type="entry name" value="Aldolase_TIM"/>
</dbReference>
<feature type="binding site" evidence="12">
    <location>
        <position position="31"/>
    </location>
    <ligand>
        <name>[4Fe-4S] cluster</name>
        <dbReference type="ChEBI" id="CHEBI:49883"/>
        <label>1</label>
        <note>4Fe-4S-S-AdoMet</note>
    </ligand>
</feature>
<feature type="binding site" evidence="12">
    <location>
        <position position="37"/>
    </location>
    <ligand>
        <name>S-adenosyl-L-methionine</name>
        <dbReference type="ChEBI" id="CHEBI:59789"/>
    </ligand>
</feature>
<keyword evidence="3 12" id="KW-0949">S-adenosyl-L-methionine</keyword>
<dbReference type="Pfam" id="PF04055">
    <property type="entry name" value="Radical_SAM"/>
    <property type="match status" value="1"/>
</dbReference>
<dbReference type="Pfam" id="PF06463">
    <property type="entry name" value="Mob_synth_C"/>
    <property type="match status" value="1"/>
</dbReference>
<comment type="pathway">
    <text evidence="12">Cofactor biosynthesis; molybdopterin biosynthesis.</text>
</comment>
<dbReference type="SFLD" id="SFLDG01383">
    <property type="entry name" value="cyclic_pyranopterin_phosphate"/>
    <property type="match status" value="1"/>
</dbReference>
<dbReference type="Proteomes" id="UP001317532">
    <property type="component" value="Chromosome"/>
</dbReference>
<evidence type="ECO:0000256" key="7">
    <source>
        <dbReference type="ARBA" id="ARBA00023014"/>
    </source>
</evidence>
<evidence type="ECO:0000256" key="8">
    <source>
        <dbReference type="ARBA" id="ARBA00023134"/>
    </source>
</evidence>
<keyword evidence="4 12" id="KW-0479">Metal-binding</keyword>
<dbReference type="PROSITE" id="PS51918">
    <property type="entry name" value="RADICAL_SAM"/>
    <property type="match status" value="1"/>
</dbReference>
<dbReference type="InterPro" id="IPR006638">
    <property type="entry name" value="Elp3/MiaA/NifB-like_rSAM"/>
</dbReference>
<evidence type="ECO:0000256" key="3">
    <source>
        <dbReference type="ARBA" id="ARBA00022691"/>
    </source>
</evidence>
<organism evidence="14 15">
    <name type="scientific">Vulcanimicrobium alpinum</name>
    <dbReference type="NCBI Taxonomy" id="3016050"/>
    <lineage>
        <taxon>Bacteria</taxon>
        <taxon>Bacillati</taxon>
        <taxon>Vulcanimicrobiota</taxon>
        <taxon>Vulcanimicrobiia</taxon>
        <taxon>Vulcanimicrobiales</taxon>
        <taxon>Vulcanimicrobiaceae</taxon>
        <taxon>Vulcanimicrobium</taxon>
    </lineage>
</organism>
<evidence type="ECO:0000256" key="5">
    <source>
        <dbReference type="ARBA" id="ARBA00022741"/>
    </source>
</evidence>
<keyword evidence="15" id="KW-1185">Reference proteome</keyword>
<feature type="binding site" evidence="12">
    <location>
        <position position="129"/>
    </location>
    <ligand>
        <name>S-adenosyl-L-methionine</name>
        <dbReference type="ChEBI" id="CHEBI:59789"/>
    </ligand>
</feature>
<feature type="binding site" evidence="12">
    <location>
        <position position="166"/>
    </location>
    <ligand>
        <name>GTP</name>
        <dbReference type="ChEBI" id="CHEBI:37565"/>
    </ligand>
</feature>
<feature type="binding site" evidence="12">
    <location>
        <begin position="269"/>
        <end position="271"/>
    </location>
    <ligand>
        <name>GTP</name>
        <dbReference type="ChEBI" id="CHEBI:37565"/>
    </ligand>
</feature>
<comment type="function">
    <text evidence="12">Catalyzes the cyclization of GTP to (8S)-3',8-cyclo-7,8-dihydroguanosine 5'-triphosphate.</text>
</comment>
<keyword evidence="9 12" id="KW-0501">Molybdenum cofactor biosynthesis</keyword>
<keyword evidence="6 12" id="KW-0408">Iron</keyword>
<dbReference type="InterPro" id="IPR050105">
    <property type="entry name" value="MoCo_biosynth_MoaA/MoaC"/>
</dbReference>
<dbReference type="SMART" id="SM00729">
    <property type="entry name" value="Elp3"/>
    <property type="match status" value="1"/>
</dbReference>
<dbReference type="SFLD" id="SFLDG01386">
    <property type="entry name" value="main_SPASM_domain-containing"/>
    <property type="match status" value="1"/>
</dbReference>
<sequence>MIDLIAARAEALVDAFRRPITYLRVSVTDRCNLRCVYCMPEAGLPWIPKPEILDYEEIAAIIRAAASIGVRSIRLTGGEPLIRCDLERLVALIAAIPGIDDIALSTNGLLLADQAAALRAAGLRRVNVSLDTLHDDRFTAIARRPGLSRVLAGIDAALAEGLGPVKLNCVLMRGVNDDELEAFAEMTRTRAVHVRFIEVMPVHDNVALQRDAWISSDEVLERLGALGALHAVPNPHGNGPARTFAYDGVPGTVGVISPLAHDYCETCNRVRLSADGRLKLCLFGDHLIDLRTPLRAGGGEAAIVALLRAAMHVKPERHHLALGETASAMRAFSEIGG</sequence>
<dbReference type="PANTHER" id="PTHR22960:SF0">
    <property type="entry name" value="MOLYBDENUM COFACTOR BIOSYNTHESIS PROTEIN 1"/>
    <property type="match status" value="1"/>
</dbReference>
<evidence type="ECO:0000256" key="6">
    <source>
        <dbReference type="ARBA" id="ARBA00023004"/>
    </source>
</evidence>
<comment type="similarity">
    <text evidence="12">Belongs to the radical SAM superfamily. MoaA family.</text>
</comment>
<evidence type="ECO:0000256" key="10">
    <source>
        <dbReference type="ARBA" id="ARBA00023239"/>
    </source>
</evidence>
<accession>A0AAN1XXM7</accession>
<feature type="binding site" evidence="12">
    <location>
        <position position="105"/>
    </location>
    <ligand>
        <name>GTP</name>
        <dbReference type="ChEBI" id="CHEBI:37565"/>
    </ligand>
</feature>
<dbReference type="InterPro" id="IPR000385">
    <property type="entry name" value="MoaA_NifB_PqqE_Fe-S-bd_CS"/>
</dbReference>
<feature type="binding site" evidence="12">
    <location>
        <position position="281"/>
    </location>
    <ligand>
        <name>[4Fe-4S] cluster</name>
        <dbReference type="ChEBI" id="CHEBI:49883"/>
        <label>2</label>
        <note>4Fe-4S-substrate</note>
    </ligand>
</feature>
<keyword evidence="5 12" id="KW-0547">Nucleotide-binding</keyword>
<dbReference type="PROSITE" id="PS01305">
    <property type="entry name" value="MOAA_NIFB_PQQE"/>
    <property type="match status" value="1"/>
</dbReference>
<dbReference type="InterPro" id="IPR013483">
    <property type="entry name" value="MoaA"/>
</dbReference>
<name>A0AAN1XXM7_UNVUL</name>
<dbReference type="EMBL" id="AP025523">
    <property type="protein sequence ID" value="BDE06248.1"/>
    <property type="molecule type" value="Genomic_DNA"/>
</dbReference>
<evidence type="ECO:0000313" key="14">
    <source>
        <dbReference type="EMBL" id="BDE06248.1"/>
    </source>
</evidence>
<dbReference type="CDD" id="cd21117">
    <property type="entry name" value="Twitch_MoaA"/>
    <property type="match status" value="1"/>
</dbReference>
<reference evidence="14 15" key="1">
    <citation type="journal article" date="2022" name="ISME Commun">
        <title>Vulcanimicrobium alpinus gen. nov. sp. nov., the first cultivated representative of the candidate phylum 'Eremiobacterota', is a metabolically versatile aerobic anoxygenic phototroph.</title>
        <authorList>
            <person name="Yabe S."/>
            <person name="Muto K."/>
            <person name="Abe K."/>
            <person name="Yokota A."/>
            <person name="Staudigel H."/>
            <person name="Tebo B.M."/>
        </authorList>
    </citation>
    <scope>NUCLEOTIDE SEQUENCE [LARGE SCALE GENOMIC DNA]</scope>
    <source>
        <strain evidence="14 15">WC8-2</strain>
    </source>
</reference>
<feature type="binding site" evidence="12">
    <location>
        <position position="24"/>
    </location>
    <ligand>
        <name>GTP</name>
        <dbReference type="ChEBI" id="CHEBI:37565"/>
    </ligand>
</feature>
<dbReference type="KEGG" id="vab:WPS_15240"/>
<feature type="binding site" evidence="12">
    <location>
        <position position="35"/>
    </location>
    <ligand>
        <name>[4Fe-4S] cluster</name>
        <dbReference type="ChEBI" id="CHEBI:49883"/>
        <label>1</label>
        <note>4Fe-4S-S-AdoMet</note>
    </ligand>
</feature>
<comment type="catalytic activity">
    <reaction evidence="11 12">
        <text>GTP + AH2 + S-adenosyl-L-methionine = (8S)-3',8-cyclo-7,8-dihydroguanosine 5'-triphosphate + 5'-deoxyadenosine + L-methionine + A + H(+)</text>
        <dbReference type="Rhea" id="RHEA:49576"/>
        <dbReference type="ChEBI" id="CHEBI:13193"/>
        <dbReference type="ChEBI" id="CHEBI:15378"/>
        <dbReference type="ChEBI" id="CHEBI:17319"/>
        <dbReference type="ChEBI" id="CHEBI:17499"/>
        <dbReference type="ChEBI" id="CHEBI:37565"/>
        <dbReference type="ChEBI" id="CHEBI:57844"/>
        <dbReference type="ChEBI" id="CHEBI:59789"/>
        <dbReference type="ChEBI" id="CHEBI:131766"/>
        <dbReference type="EC" id="4.1.99.22"/>
    </reaction>
</comment>
<dbReference type="InterPro" id="IPR007197">
    <property type="entry name" value="rSAM"/>
</dbReference>
<dbReference type="GO" id="GO:0005525">
    <property type="term" value="F:GTP binding"/>
    <property type="evidence" value="ECO:0007669"/>
    <property type="project" value="UniProtKB-UniRule"/>
</dbReference>
<dbReference type="GO" id="GO:0061799">
    <property type="term" value="F:cyclic pyranopterin monophosphate synthase activity"/>
    <property type="evidence" value="ECO:0007669"/>
    <property type="project" value="TreeGrafter"/>
</dbReference>
<dbReference type="SUPFAM" id="SSF102114">
    <property type="entry name" value="Radical SAM enzymes"/>
    <property type="match status" value="1"/>
</dbReference>
<evidence type="ECO:0000256" key="9">
    <source>
        <dbReference type="ARBA" id="ARBA00023150"/>
    </source>
</evidence>
<dbReference type="CDD" id="cd01335">
    <property type="entry name" value="Radical_SAM"/>
    <property type="match status" value="1"/>
</dbReference>
<feature type="binding site" evidence="12">
    <location>
        <position position="78"/>
    </location>
    <ligand>
        <name>S-adenosyl-L-methionine</name>
        <dbReference type="ChEBI" id="CHEBI:59789"/>
    </ligand>
</feature>
<dbReference type="AlphaFoldDB" id="A0AAN1XXM7"/>
<dbReference type="InterPro" id="IPR040064">
    <property type="entry name" value="MoaA-like"/>
</dbReference>
<dbReference type="GO" id="GO:0046872">
    <property type="term" value="F:metal ion binding"/>
    <property type="evidence" value="ECO:0007669"/>
    <property type="project" value="UniProtKB-KW"/>
</dbReference>
<feature type="domain" description="Radical SAM core" evidence="13">
    <location>
        <begin position="15"/>
        <end position="236"/>
    </location>
</feature>
<evidence type="ECO:0000256" key="2">
    <source>
        <dbReference type="ARBA" id="ARBA00022485"/>
    </source>
</evidence>
<dbReference type="RefSeq" id="WP_317997223.1">
    <property type="nucleotide sequence ID" value="NZ_AP025523.1"/>
</dbReference>
<dbReference type="GO" id="GO:0006777">
    <property type="term" value="P:Mo-molybdopterin cofactor biosynthetic process"/>
    <property type="evidence" value="ECO:0007669"/>
    <property type="project" value="UniProtKB-UniRule"/>
</dbReference>
<evidence type="ECO:0000256" key="12">
    <source>
        <dbReference type="HAMAP-Rule" id="MF_01225"/>
    </source>
</evidence>
<dbReference type="HAMAP" id="MF_01225_B">
    <property type="entry name" value="MoaA_B"/>
    <property type="match status" value="1"/>
</dbReference>
<evidence type="ECO:0000313" key="15">
    <source>
        <dbReference type="Proteomes" id="UP001317532"/>
    </source>
</evidence>
<evidence type="ECO:0000256" key="11">
    <source>
        <dbReference type="ARBA" id="ARBA00048697"/>
    </source>
</evidence>